<accession>A0A164ZVW2</accession>
<dbReference type="PANTHER" id="PTHR14577">
    <property type="entry name" value="NUCLEOLAR PROTEIN 12"/>
    <property type="match status" value="1"/>
</dbReference>
<dbReference type="InterPro" id="IPR019186">
    <property type="entry name" value="Nucleolar_protein_12"/>
</dbReference>
<sequence length="231" mass="25915">MQPSNAEALTRHRKAINAKRKAKQSQVKEVLFDEDSRREFLTGFRKRKLERMEAGKKIAKEREKKERLQARLEQRRTLAARALENAREVESAYAGINGNLDEDDEDYAPSLNKGKEREDFEFEDASQLATVTVVEDFTVDDIIGLNNGGPSGGLGSSSSSIPYPASAHDTSAPKSSKPSLKSKKQKTSKIKYETKAARRATQVKQKARRTEKSHLAQERGKSGSSHKKKRK</sequence>
<feature type="region of interest" description="Disordered" evidence="6">
    <location>
        <begin position="92"/>
        <end position="122"/>
    </location>
</feature>
<evidence type="ECO:0000256" key="6">
    <source>
        <dbReference type="SAM" id="MobiDB-lite"/>
    </source>
</evidence>
<dbReference type="STRING" id="1314777.A0A164ZVW2"/>
<keyword evidence="8" id="KW-1185">Reference proteome</keyword>
<dbReference type="Pfam" id="PF09805">
    <property type="entry name" value="Nop25"/>
    <property type="match status" value="1"/>
</dbReference>
<feature type="coiled-coil region" evidence="5">
    <location>
        <begin position="51"/>
        <end position="85"/>
    </location>
</feature>
<name>A0A164ZVW2_9AGAM</name>
<dbReference type="GO" id="GO:0005730">
    <property type="term" value="C:nucleolus"/>
    <property type="evidence" value="ECO:0007669"/>
    <property type="project" value="UniProtKB-SubCell"/>
</dbReference>
<evidence type="ECO:0000256" key="3">
    <source>
        <dbReference type="ARBA" id="ARBA00023054"/>
    </source>
</evidence>
<evidence type="ECO:0008006" key="9">
    <source>
        <dbReference type="Google" id="ProtNLM"/>
    </source>
</evidence>
<evidence type="ECO:0000256" key="1">
    <source>
        <dbReference type="ARBA" id="ARBA00004604"/>
    </source>
</evidence>
<dbReference type="PANTHER" id="PTHR14577:SF0">
    <property type="entry name" value="NUCLEOLAR PROTEIN 12"/>
    <property type="match status" value="1"/>
</dbReference>
<dbReference type="Proteomes" id="UP000076722">
    <property type="component" value="Unassembled WGS sequence"/>
</dbReference>
<comment type="similarity">
    <text evidence="2">Belongs to the RRP17 family.</text>
</comment>
<dbReference type="AlphaFoldDB" id="A0A164ZVW2"/>
<feature type="region of interest" description="Disordered" evidence="6">
    <location>
        <begin position="1"/>
        <end position="28"/>
    </location>
</feature>
<feature type="compositionally biased region" description="Gly residues" evidence="6">
    <location>
        <begin position="146"/>
        <end position="155"/>
    </location>
</feature>
<dbReference type="GO" id="GO:0019843">
    <property type="term" value="F:rRNA binding"/>
    <property type="evidence" value="ECO:0007669"/>
    <property type="project" value="TreeGrafter"/>
</dbReference>
<evidence type="ECO:0000313" key="8">
    <source>
        <dbReference type="Proteomes" id="UP000076722"/>
    </source>
</evidence>
<keyword evidence="4" id="KW-0539">Nucleus</keyword>
<proteinExistence type="inferred from homology"/>
<reference evidence="7 8" key="1">
    <citation type="journal article" date="2016" name="Mol. Biol. Evol.">
        <title>Comparative Genomics of Early-Diverging Mushroom-Forming Fungi Provides Insights into the Origins of Lignocellulose Decay Capabilities.</title>
        <authorList>
            <person name="Nagy L.G."/>
            <person name="Riley R."/>
            <person name="Tritt A."/>
            <person name="Adam C."/>
            <person name="Daum C."/>
            <person name="Floudas D."/>
            <person name="Sun H."/>
            <person name="Yadav J.S."/>
            <person name="Pangilinan J."/>
            <person name="Larsson K.H."/>
            <person name="Matsuura K."/>
            <person name="Barry K."/>
            <person name="Labutti K."/>
            <person name="Kuo R."/>
            <person name="Ohm R.A."/>
            <person name="Bhattacharya S.S."/>
            <person name="Shirouzu T."/>
            <person name="Yoshinaga Y."/>
            <person name="Martin F.M."/>
            <person name="Grigoriev I.V."/>
            <person name="Hibbett D.S."/>
        </authorList>
    </citation>
    <scope>NUCLEOTIDE SEQUENCE [LARGE SCALE GENOMIC DNA]</scope>
    <source>
        <strain evidence="7 8">HHB9708</strain>
    </source>
</reference>
<feature type="compositionally biased region" description="Basic and acidic residues" evidence="6">
    <location>
        <begin position="208"/>
        <end position="221"/>
    </location>
</feature>
<comment type="subcellular location">
    <subcellularLocation>
        <location evidence="1">Nucleus</location>
        <location evidence="1">Nucleolus</location>
    </subcellularLocation>
</comment>
<feature type="compositionally biased region" description="Basic residues" evidence="6">
    <location>
        <begin position="11"/>
        <end position="23"/>
    </location>
</feature>
<evidence type="ECO:0000256" key="5">
    <source>
        <dbReference type="SAM" id="Coils"/>
    </source>
</evidence>
<feature type="region of interest" description="Disordered" evidence="6">
    <location>
        <begin position="142"/>
        <end position="231"/>
    </location>
</feature>
<organism evidence="7 8">
    <name type="scientific">Sistotremastrum niveocremeum HHB9708</name>
    <dbReference type="NCBI Taxonomy" id="1314777"/>
    <lineage>
        <taxon>Eukaryota</taxon>
        <taxon>Fungi</taxon>
        <taxon>Dikarya</taxon>
        <taxon>Basidiomycota</taxon>
        <taxon>Agaricomycotina</taxon>
        <taxon>Agaricomycetes</taxon>
        <taxon>Sistotremastrales</taxon>
        <taxon>Sistotremastraceae</taxon>
        <taxon>Sertulicium</taxon>
        <taxon>Sertulicium niveocremeum</taxon>
    </lineage>
</organism>
<dbReference type="OrthoDB" id="551633at2759"/>
<gene>
    <name evidence="7" type="ORF">SISNIDRAFT_492545</name>
</gene>
<feature type="compositionally biased region" description="Basic residues" evidence="6">
    <location>
        <begin position="180"/>
        <end position="189"/>
    </location>
</feature>
<evidence type="ECO:0000256" key="2">
    <source>
        <dbReference type="ARBA" id="ARBA00007175"/>
    </source>
</evidence>
<dbReference type="EMBL" id="KV419395">
    <property type="protein sequence ID" value="KZS98138.1"/>
    <property type="molecule type" value="Genomic_DNA"/>
</dbReference>
<evidence type="ECO:0000256" key="4">
    <source>
        <dbReference type="ARBA" id="ARBA00023242"/>
    </source>
</evidence>
<protein>
    <recommendedName>
        <fullName evidence="9">Nucleolar protein 12</fullName>
    </recommendedName>
</protein>
<keyword evidence="3 5" id="KW-0175">Coiled coil</keyword>
<evidence type="ECO:0000313" key="7">
    <source>
        <dbReference type="EMBL" id="KZS98138.1"/>
    </source>
</evidence>